<dbReference type="OrthoDB" id="9814946at2"/>
<dbReference type="Proteomes" id="UP000321436">
    <property type="component" value="Unassembled WGS sequence"/>
</dbReference>
<name>A0A512RLN1_9BACT</name>
<dbReference type="EMBL" id="BKAU01000002">
    <property type="protein sequence ID" value="GEP96611.1"/>
    <property type="molecule type" value="Genomic_DNA"/>
</dbReference>
<gene>
    <name evidence="3" type="ORF">CCY01nite_28710</name>
</gene>
<proteinExistence type="predicted"/>
<feature type="signal peptide" evidence="1">
    <location>
        <begin position="1"/>
        <end position="22"/>
    </location>
</feature>
<dbReference type="InterPro" id="IPR013022">
    <property type="entry name" value="Xyl_isomerase-like_TIM-brl"/>
</dbReference>
<feature type="domain" description="Xylose isomerase-like TIM barrel" evidence="2">
    <location>
        <begin position="41"/>
        <end position="274"/>
    </location>
</feature>
<dbReference type="PANTHER" id="PTHR12110:SF21">
    <property type="entry name" value="XYLOSE ISOMERASE-LIKE TIM BARREL DOMAIN-CONTAINING PROTEIN"/>
    <property type="match status" value="1"/>
</dbReference>
<dbReference type="InterPro" id="IPR050312">
    <property type="entry name" value="IolE/XylAMocC-like"/>
</dbReference>
<comment type="caution">
    <text evidence="3">The sequence shown here is derived from an EMBL/GenBank/DDBJ whole genome shotgun (WGS) entry which is preliminary data.</text>
</comment>
<sequence length="289" mass="32296">MKNYIFILLFLGTQALFLQSNAQEGGLPALGVATSFDNDSLLAAAGFDYIEESARKLLAPSVEETTYRKQLKKIQGMKLDVPSCNLFLPGSIRLTGPEANEKVILGFVDSLMQRAQEAGVKIIVFGSSGSRRLLDGQDPAQAKKELIAISRKMAEVAKRYDRIIAIENLNSTEDNFINRLSIVTEIVKAVDHPNFRITADIYHMKMENESPDAIIEAAPYLVHCHIAEKQGRTAPGKTQDDFVPYLKALKKVGYKGRITIECRWTSLKDECRSAHDYLQRQLVTAYNIK</sequence>
<evidence type="ECO:0000259" key="2">
    <source>
        <dbReference type="Pfam" id="PF01261"/>
    </source>
</evidence>
<keyword evidence="4" id="KW-1185">Reference proteome</keyword>
<accession>A0A512RLN1</accession>
<dbReference type="RefSeq" id="WP_146862948.1">
    <property type="nucleotide sequence ID" value="NZ_BKAU01000002.1"/>
</dbReference>
<dbReference type="SUPFAM" id="SSF51658">
    <property type="entry name" value="Xylose isomerase-like"/>
    <property type="match status" value="1"/>
</dbReference>
<dbReference type="InterPro" id="IPR036237">
    <property type="entry name" value="Xyl_isomerase-like_sf"/>
</dbReference>
<dbReference type="PANTHER" id="PTHR12110">
    <property type="entry name" value="HYDROXYPYRUVATE ISOMERASE"/>
    <property type="match status" value="1"/>
</dbReference>
<dbReference type="Gene3D" id="3.20.20.150">
    <property type="entry name" value="Divalent-metal-dependent TIM barrel enzymes"/>
    <property type="match status" value="1"/>
</dbReference>
<dbReference type="Pfam" id="PF01261">
    <property type="entry name" value="AP_endonuc_2"/>
    <property type="match status" value="1"/>
</dbReference>
<evidence type="ECO:0000313" key="4">
    <source>
        <dbReference type="Proteomes" id="UP000321436"/>
    </source>
</evidence>
<dbReference type="AlphaFoldDB" id="A0A512RLN1"/>
<protein>
    <recommendedName>
        <fullName evidence="2">Xylose isomerase-like TIM barrel domain-containing protein</fullName>
    </recommendedName>
</protein>
<organism evidence="3 4">
    <name type="scientific">Chitinophaga cymbidii</name>
    <dbReference type="NCBI Taxonomy" id="1096750"/>
    <lineage>
        <taxon>Bacteria</taxon>
        <taxon>Pseudomonadati</taxon>
        <taxon>Bacteroidota</taxon>
        <taxon>Chitinophagia</taxon>
        <taxon>Chitinophagales</taxon>
        <taxon>Chitinophagaceae</taxon>
        <taxon>Chitinophaga</taxon>
    </lineage>
</organism>
<evidence type="ECO:0000313" key="3">
    <source>
        <dbReference type="EMBL" id="GEP96611.1"/>
    </source>
</evidence>
<feature type="chain" id="PRO_5022164993" description="Xylose isomerase-like TIM barrel domain-containing protein" evidence="1">
    <location>
        <begin position="23"/>
        <end position="289"/>
    </location>
</feature>
<keyword evidence="1" id="KW-0732">Signal</keyword>
<reference evidence="3 4" key="1">
    <citation type="submission" date="2019-07" db="EMBL/GenBank/DDBJ databases">
        <title>Whole genome shotgun sequence of Chitinophaga cymbidii NBRC 109752.</title>
        <authorList>
            <person name="Hosoyama A."/>
            <person name="Uohara A."/>
            <person name="Ohji S."/>
            <person name="Ichikawa N."/>
        </authorList>
    </citation>
    <scope>NUCLEOTIDE SEQUENCE [LARGE SCALE GENOMIC DNA]</scope>
    <source>
        <strain evidence="3 4">NBRC 109752</strain>
    </source>
</reference>
<evidence type="ECO:0000256" key="1">
    <source>
        <dbReference type="SAM" id="SignalP"/>
    </source>
</evidence>